<keyword evidence="3" id="KW-1185">Reference proteome</keyword>
<dbReference type="RefSeq" id="WP_115482072.1">
    <property type="nucleotide sequence ID" value="NZ_QRCT01000028.1"/>
</dbReference>
<evidence type="ECO:0000256" key="1">
    <source>
        <dbReference type="SAM" id="Phobius"/>
    </source>
</evidence>
<evidence type="ECO:0000313" key="2">
    <source>
        <dbReference type="EMBL" id="RDU23403.1"/>
    </source>
</evidence>
<comment type="caution">
    <text evidence="2">The sequence shown here is derived from an EMBL/GenBank/DDBJ whole genome shotgun (WGS) entry which is preliminary data.</text>
</comment>
<feature type="transmembrane region" description="Helical" evidence="1">
    <location>
        <begin position="236"/>
        <end position="252"/>
    </location>
</feature>
<proteinExistence type="predicted"/>
<dbReference type="AlphaFoldDB" id="A0A371AUZ9"/>
<keyword evidence="1" id="KW-0472">Membrane</keyword>
<dbReference type="EMBL" id="QRCT01000028">
    <property type="protein sequence ID" value="RDU23403.1"/>
    <property type="molecule type" value="Genomic_DNA"/>
</dbReference>
<dbReference type="OrthoDB" id="2040589at2"/>
<sequence length="281" mass="33594">MRKQKRKLIIVLFMFIVLFTNKQEVFAIEGTESITYDELWSGDYKILNYVIKIDVNKDGSLNAEHSVRAVVLNNEEDTIKININKTDWEISEIVPISNNLKKVSMVQEESDKDIKCEFNKVFEKKDIVDFKFKTRIVNLFMVNYDKGEAVYDFKLGNLIDMGIDNIKILWNSENMLRVLSDKKENNYYAWEYSLDSRNEYKVEVIYSSQAYDYTFENNWSNRLGEWKKSLKKYGNVYIYMIIGVPISIWIAIKEGRARRDVISMYKQKYGKDWWKEYFWLD</sequence>
<organism evidence="2 3">
    <name type="scientific">Anaerosacchariphilus polymeriproducens</name>
    <dbReference type="NCBI Taxonomy" id="1812858"/>
    <lineage>
        <taxon>Bacteria</taxon>
        <taxon>Bacillati</taxon>
        <taxon>Bacillota</taxon>
        <taxon>Clostridia</taxon>
        <taxon>Lachnospirales</taxon>
        <taxon>Lachnospiraceae</taxon>
        <taxon>Anaerosacchariphilus</taxon>
    </lineage>
</organism>
<keyword evidence="1" id="KW-0812">Transmembrane</keyword>
<accession>A0A371AUZ9</accession>
<dbReference type="Proteomes" id="UP000255036">
    <property type="component" value="Unassembled WGS sequence"/>
</dbReference>
<keyword evidence="1" id="KW-1133">Transmembrane helix</keyword>
<name>A0A371AUZ9_9FIRM</name>
<gene>
    <name evidence="2" type="ORF">DWV06_10135</name>
</gene>
<reference evidence="2 3" key="1">
    <citation type="submission" date="2018-07" db="EMBL/GenBank/DDBJ databases">
        <title>Anaerosacharophilus polymeroproducens gen. nov. sp. nov., an anaerobic bacterium isolated from salt field.</title>
        <authorList>
            <person name="Kim W."/>
            <person name="Yang S.-H."/>
            <person name="Oh J."/>
            <person name="Lee J.-H."/>
            <person name="Kwon K.K."/>
        </authorList>
    </citation>
    <scope>NUCLEOTIDE SEQUENCE [LARGE SCALE GENOMIC DNA]</scope>
    <source>
        <strain evidence="2 3">MCWD5</strain>
    </source>
</reference>
<protein>
    <submittedName>
        <fullName evidence="2">Uncharacterized protein</fullName>
    </submittedName>
</protein>
<evidence type="ECO:0000313" key="3">
    <source>
        <dbReference type="Proteomes" id="UP000255036"/>
    </source>
</evidence>